<keyword evidence="11" id="KW-1185">Reference proteome</keyword>
<dbReference type="Pfam" id="PF07730">
    <property type="entry name" value="HisKA_3"/>
    <property type="match status" value="1"/>
</dbReference>
<organism evidence="10 11">
    <name type="scientific">Niallia nealsonii</name>
    <dbReference type="NCBI Taxonomy" id="115979"/>
    <lineage>
        <taxon>Bacteria</taxon>
        <taxon>Bacillati</taxon>
        <taxon>Bacillota</taxon>
        <taxon>Bacilli</taxon>
        <taxon>Bacillales</taxon>
        <taxon>Bacillaceae</taxon>
        <taxon>Niallia</taxon>
    </lineage>
</organism>
<evidence type="ECO:0000256" key="5">
    <source>
        <dbReference type="ARBA" id="ARBA00022777"/>
    </source>
</evidence>
<dbReference type="EC" id="2.7.13.3" evidence="2"/>
<dbReference type="GO" id="GO:0046983">
    <property type="term" value="F:protein dimerization activity"/>
    <property type="evidence" value="ECO:0007669"/>
    <property type="project" value="InterPro"/>
</dbReference>
<dbReference type="AlphaFoldDB" id="A0A2N0YZI4"/>
<evidence type="ECO:0000256" key="4">
    <source>
        <dbReference type="ARBA" id="ARBA00022741"/>
    </source>
</evidence>
<feature type="domain" description="Histidine kinase" evidence="9">
    <location>
        <begin position="321"/>
        <end position="407"/>
    </location>
</feature>
<gene>
    <name evidence="10" type="ORF">CWS01_16130</name>
</gene>
<dbReference type="InterPro" id="IPR005467">
    <property type="entry name" value="His_kinase_dom"/>
</dbReference>
<dbReference type="InterPro" id="IPR036890">
    <property type="entry name" value="HATPase_C_sf"/>
</dbReference>
<dbReference type="InterPro" id="IPR011712">
    <property type="entry name" value="Sig_transdc_His_kin_sub3_dim/P"/>
</dbReference>
<feature type="transmembrane region" description="Helical" evidence="8">
    <location>
        <begin position="107"/>
        <end position="125"/>
    </location>
</feature>
<dbReference type="InterPro" id="IPR003594">
    <property type="entry name" value="HATPase_dom"/>
</dbReference>
<name>A0A2N0YZI4_9BACI</name>
<dbReference type="PANTHER" id="PTHR24421">
    <property type="entry name" value="NITRATE/NITRITE SENSOR PROTEIN NARX-RELATED"/>
    <property type="match status" value="1"/>
</dbReference>
<feature type="transmembrane region" description="Helical" evidence="8">
    <location>
        <begin position="156"/>
        <end position="175"/>
    </location>
</feature>
<keyword evidence="5 10" id="KW-0418">Kinase</keyword>
<feature type="transmembrane region" description="Helical" evidence="8">
    <location>
        <begin position="85"/>
        <end position="101"/>
    </location>
</feature>
<keyword evidence="8" id="KW-1133">Transmembrane helix</keyword>
<dbReference type="Gene3D" id="1.20.5.1930">
    <property type="match status" value="1"/>
</dbReference>
<reference evidence="10 11" key="1">
    <citation type="journal article" date="2003" name="Int. J. Syst. Evol. Microbiol.">
        <title>Bacillus nealsonii sp. nov., isolated from a spacecraft-assembly facility, whose spores are gamma-radiation resistant.</title>
        <authorList>
            <person name="Venkateswaran K."/>
            <person name="Kempf M."/>
            <person name="Chen F."/>
            <person name="Satomi M."/>
            <person name="Nicholson W."/>
            <person name="Kern R."/>
        </authorList>
    </citation>
    <scope>NUCLEOTIDE SEQUENCE [LARGE SCALE GENOMIC DNA]</scope>
    <source>
        <strain evidence="10 11">FO-92</strain>
    </source>
</reference>
<dbReference type="GO" id="GO:0016020">
    <property type="term" value="C:membrane"/>
    <property type="evidence" value="ECO:0007669"/>
    <property type="project" value="InterPro"/>
</dbReference>
<evidence type="ECO:0000256" key="3">
    <source>
        <dbReference type="ARBA" id="ARBA00022679"/>
    </source>
</evidence>
<keyword evidence="4" id="KW-0547">Nucleotide-binding</keyword>
<dbReference type="Gene3D" id="3.30.565.10">
    <property type="entry name" value="Histidine kinase-like ATPase, C-terminal domain"/>
    <property type="match status" value="1"/>
</dbReference>
<dbReference type="GO" id="GO:0000155">
    <property type="term" value="F:phosphorelay sensor kinase activity"/>
    <property type="evidence" value="ECO:0007669"/>
    <property type="project" value="InterPro"/>
</dbReference>
<comment type="caution">
    <text evidence="10">The sequence shown here is derived from an EMBL/GenBank/DDBJ whole genome shotgun (WGS) entry which is preliminary data.</text>
</comment>
<evidence type="ECO:0000313" key="10">
    <source>
        <dbReference type="EMBL" id="PKG22655.1"/>
    </source>
</evidence>
<accession>A0A2N0YZI4</accession>
<dbReference type="InterPro" id="IPR050482">
    <property type="entry name" value="Sensor_HK_TwoCompSys"/>
</dbReference>
<evidence type="ECO:0000256" key="8">
    <source>
        <dbReference type="SAM" id="Phobius"/>
    </source>
</evidence>
<dbReference type="PANTHER" id="PTHR24421:SF55">
    <property type="entry name" value="SENSOR HISTIDINE KINASE YDFH"/>
    <property type="match status" value="1"/>
</dbReference>
<dbReference type="Pfam" id="PF02518">
    <property type="entry name" value="HATPase_c"/>
    <property type="match status" value="1"/>
</dbReference>
<comment type="catalytic activity">
    <reaction evidence="1">
        <text>ATP + protein L-histidine = ADP + protein N-phospho-L-histidine.</text>
        <dbReference type="EC" id="2.7.13.3"/>
    </reaction>
</comment>
<feature type="transmembrane region" description="Helical" evidence="8">
    <location>
        <begin position="32"/>
        <end position="51"/>
    </location>
</feature>
<sequence>MENRVIKMKMLKKNNNYYSFESISESFFVNKLPFLLWITGVYIAAIVYQNAQSPQKIISVIVGGFITVHILLYWFSDRLIAKRRWIYLMLQTAVVFAAAFIMQEGSIALLVGLLPLLIAQSIIILKKTIQVILIFAFLYSQYCVAIVIKYGTRELFHFILIFLCILIIVIFYCIVYNGQVNARIRTQYYLTELETAHKKLEELTLANERQRMARDLHDTLAQGLAGLIMQLEAVDSHLHNGNTIRSQEIIYKSMEQARRTLRDARTAIDNLRENSISKIDFQDAVMEEIKRFTEATSIEIESDIKNIFRLNNFIREHSLYIISEGLTNIAKHSQATKATIVVGEENNHLHIEIKDNGIGFSNQSQAQYGKYGLLGLKERVRLIGGNINIESRPKEGTKILVTTPFKERK</sequence>
<feature type="transmembrane region" description="Helical" evidence="8">
    <location>
        <begin position="57"/>
        <end position="76"/>
    </location>
</feature>
<evidence type="ECO:0000256" key="6">
    <source>
        <dbReference type="ARBA" id="ARBA00022840"/>
    </source>
</evidence>
<evidence type="ECO:0000256" key="1">
    <source>
        <dbReference type="ARBA" id="ARBA00000085"/>
    </source>
</evidence>
<dbReference type="CDD" id="cd16917">
    <property type="entry name" value="HATPase_UhpB-NarQ-NarX-like"/>
    <property type="match status" value="1"/>
</dbReference>
<evidence type="ECO:0000259" key="9">
    <source>
        <dbReference type="PROSITE" id="PS50109"/>
    </source>
</evidence>
<dbReference type="OrthoDB" id="9781904at2"/>
<keyword evidence="6" id="KW-0067">ATP-binding</keyword>
<feature type="transmembrane region" description="Helical" evidence="8">
    <location>
        <begin position="132"/>
        <end position="150"/>
    </location>
</feature>
<keyword evidence="8" id="KW-0812">Transmembrane</keyword>
<proteinExistence type="predicted"/>
<dbReference type="GO" id="GO:0005524">
    <property type="term" value="F:ATP binding"/>
    <property type="evidence" value="ECO:0007669"/>
    <property type="project" value="UniProtKB-KW"/>
</dbReference>
<evidence type="ECO:0000313" key="11">
    <source>
        <dbReference type="Proteomes" id="UP000233375"/>
    </source>
</evidence>
<keyword evidence="7" id="KW-0902">Two-component regulatory system</keyword>
<dbReference type="PROSITE" id="PS50109">
    <property type="entry name" value="HIS_KIN"/>
    <property type="match status" value="1"/>
</dbReference>
<keyword evidence="8" id="KW-0472">Membrane</keyword>
<evidence type="ECO:0000256" key="2">
    <source>
        <dbReference type="ARBA" id="ARBA00012438"/>
    </source>
</evidence>
<evidence type="ECO:0000256" key="7">
    <source>
        <dbReference type="ARBA" id="ARBA00023012"/>
    </source>
</evidence>
<dbReference type="EMBL" id="PISE01000037">
    <property type="protein sequence ID" value="PKG22655.1"/>
    <property type="molecule type" value="Genomic_DNA"/>
</dbReference>
<keyword evidence="3" id="KW-0808">Transferase</keyword>
<dbReference type="SUPFAM" id="SSF55874">
    <property type="entry name" value="ATPase domain of HSP90 chaperone/DNA topoisomerase II/histidine kinase"/>
    <property type="match status" value="1"/>
</dbReference>
<protein>
    <recommendedName>
        <fullName evidence="2">histidine kinase</fullName>
        <ecNumber evidence="2">2.7.13.3</ecNumber>
    </recommendedName>
</protein>
<dbReference type="Proteomes" id="UP000233375">
    <property type="component" value="Unassembled WGS sequence"/>
</dbReference>